<dbReference type="InterPro" id="IPR036291">
    <property type="entry name" value="NAD(P)-bd_dom_sf"/>
</dbReference>
<dbReference type="PANTHER" id="PTHR13812">
    <property type="entry name" value="KETIMINE REDUCTASE MU-CRYSTALLIN"/>
    <property type="match status" value="1"/>
</dbReference>
<reference evidence="3 4" key="1">
    <citation type="submission" date="2024-03" db="EMBL/GenBank/DDBJ databases">
        <authorList>
            <person name="Brejova B."/>
        </authorList>
    </citation>
    <scope>NUCLEOTIDE SEQUENCE [LARGE SCALE GENOMIC DNA]</scope>
    <source>
        <strain evidence="3 4">CBS 14171</strain>
    </source>
</reference>
<organism evidence="3 4">
    <name type="scientific">Lodderomyces beijingensis</name>
    <dbReference type="NCBI Taxonomy" id="1775926"/>
    <lineage>
        <taxon>Eukaryota</taxon>
        <taxon>Fungi</taxon>
        <taxon>Dikarya</taxon>
        <taxon>Ascomycota</taxon>
        <taxon>Saccharomycotina</taxon>
        <taxon>Pichiomycetes</taxon>
        <taxon>Debaryomycetaceae</taxon>
        <taxon>Candida/Lodderomyces clade</taxon>
        <taxon>Lodderomyces</taxon>
    </lineage>
</organism>
<comment type="similarity">
    <text evidence="1">Belongs to the ornithine cyclodeaminase/mu-crystallin family.</text>
</comment>
<dbReference type="SUPFAM" id="SSF51735">
    <property type="entry name" value="NAD(P)-binding Rossmann-fold domains"/>
    <property type="match status" value="1"/>
</dbReference>
<dbReference type="Proteomes" id="UP001497383">
    <property type="component" value="Chromosome 1"/>
</dbReference>
<evidence type="ECO:0000256" key="2">
    <source>
        <dbReference type="SAM" id="Coils"/>
    </source>
</evidence>
<keyword evidence="4" id="KW-1185">Reference proteome</keyword>
<dbReference type="GeneID" id="92205951"/>
<dbReference type="Gene3D" id="3.30.1780.10">
    <property type="entry name" value="ornithine cyclodeaminase, domain 1"/>
    <property type="match status" value="1"/>
</dbReference>
<evidence type="ECO:0008006" key="5">
    <source>
        <dbReference type="Google" id="ProtNLM"/>
    </source>
</evidence>
<evidence type="ECO:0000256" key="1">
    <source>
        <dbReference type="ARBA" id="ARBA00008903"/>
    </source>
</evidence>
<dbReference type="PANTHER" id="PTHR13812:SF19">
    <property type="entry name" value="KETIMINE REDUCTASE MU-CRYSTALLIN"/>
    <property type="match status" value="1"/>
</dbReference>
<proteinExistence type="inferred from homology"/>
<evidence type="ECO:0000313" key="3">
    <source>
        <dbReference type="EMBL" id="CAK9436197.1"/>
    </source>
</evidence>
<dbReference type="Gene3D" id="3.40.50.720">
    <property type="entry name" value="NAD(P)-binding Rossmann-like Domain"/>
    <property type="match status" value="1"/>
</dbReference>
<evidence type="ECO:0000313" key="4">
    <source>
        <dbReference type="Proteomes" id="UP001497383"/>
    </source>
</evidence>
<sequence length="351" mass="38411">MKVITDGAITGFLNKSLTKKSILEVFQPALLNGLVTYSSDPEQIVPPRIKQASNNPNSDTVHVYMPCISPNEVGIKVISGGPCNNSKGLGFVGCVLIMDEISGELQAVMNASTLTAFRTALASTLGLIKVISVDKQEILPDLTVFGVGAQAYWHVKLSLLLYGRKIQRVNILNRTLGNAEKLKAKLEEEFKDVQFDAFSFQNDGDVAYKNRIQNSSIIFGCTPAASPVIKAEYINKDPKWPVFISLIGSYKPDMIELDLDFVKKLKQQGVKIIVDSKEHTLEEAGELIQSQYQPSGLVEIHELYTSPVTDVTDTNANVTVQKIVGLSIMDLAVGKLVYEKIGSDAIDVTDF</sequence>
<dbReference type="EMBL" id="OZ022405">
    <property type="protein sequence ID" value="CAK9436197.1"/>
    <property type="molecule type" value="Genomic_DNA"/>
</dbReference>
<dbReference type="RefSeq" id="XP_066827693.1">
    <property type="nucleotide sequence ID" value="XM_066976710.1"/>
</dbReference>
<feature type="coiled-coil region" evidence="2">
    <location>
        <begin position="169"/>
        <end position="196"/>
    </location>
</feature>
<dbReference type="Pfam" id="PF02423">
    <property type="entry name" value="OCD_Mu_crystall"/>
    <property type="match status" value="1"/>
</dbReference>
<protein>
    <recommendedName>
        <fullName evidence="5">Ornithine cyclodeaminase</fullName>
    </recommendedName>
</protein>
<dbReference type="InterPro" id="IPR023401">
    <property type="entry name" value="ODC_N"/>
</dbReference>
<accession>A0ABP0ZHE8</accession>
<name>A0ABP0ZHE8_9ASCO</name>
<keyword evidence="2" id="KW-0175">Coiled coil</keyword>
<dbReference type="InterPro" id="IPR003462">
    <property type="entry name" value="ODC_Mu_crystall"/>
</dbReference>
<gene>
    <name evidence="3" type="ORF">LODBEIA_P07550</name>
</gene>